<feature type="domain" description="DOMON" evidence="5">
    <location>
        <begin position="36"/>
        <end position="156"/>
    </location>
</feature>
<dbReference type="Proteomes" id="UP000663825">
    <property type="component" value="Unassembled WGS sequence"/>
</dbReference>
<sequence length="1435" mass="153006">MKRLLYILFSLISEAFIPIASQCAGGIWPIQDPTIGSYTVSWRYNPASNTVQFIIQGQAIAAVDLTSTYIAIGWSDKAPTMTSMDVAIYFPGTQIVQDRYSQGHNTPSVDTQQDFCVIQSNLTDKNVYVSFERFVTTGDTKDISFSSNLYLMFAMGPYTFSSNTSRLSPQHHFFRIALQRSLSLINCVSIGCSTTPCTITSCPCLQQIILDTAQCVCFLPSPCISGSTITPSPSTSTTLPSTSTTTSLTTLPSTITTTSLTTLPSTTMNGTCQNLGNSCSSNGICLQITATQFICQCKSNYTGLLCQMPLFSNATANPNSCQCANGGTCLTNGTCICTDLYRGAFCQLNNPCIGFCRNNGTCSVSCTDASCSLPTCHCTHNYSGIQCEIIGNNTCQANSCVYGNCTTSTNGSFQCQCNYGFFGNRCELINSCLSNPCIQGTCIVSSNCVGLLCRYSCLCPNGTTGQNCEIGGNPCLSKPCQNNGTCSVLATTYACQCLSPYGGTNCDTVINVCTPNPCFNNGICVRDSKIQDGTYHCHCQNGYTGTICEYLNGCVSSPCLNGGQCISLTNNCSSTTCPVSCACLSGTSGVYCEKQDTSCLTLSCLHGGTCLTNLITNTSYCQCRPNTIGVRCETIQSICTSATCSNNGVCYVDASTGNNTLGCVCFPGFTGQYCQSFISSCIQNPCGYNGTCFPTSNSSYYCICPTGLIGPSCNPSTLTSCSESPCNYLSTCQQLTNATSINYKCLCPKSLTGDRCQYANYCENQPCQNQGTCLPLGSEKSFMCLCQPGYGNYDCSTYLGRSCSPSTCLNGGICYSNNASIQCMCPSGFAGVRCEWNSICSSNSCSKGGTCRQTAATMAECLCTTGFTGPTCNLRDSCANFPCKRGGACRTLDVDTGTGWSAYQCVCPPGFYGTTCDSSISSCADMVCPSYKICNEQPTGPVCTCPGSQVGTFCQYENPCNLLSSSHCSNGGTCVPSNTDPPVASCLCSETFTGFNCNSIKQSNPCGSNPCQTNGYCALSASNTSYSCICQPNYIGNQCERTNPCISSPCLNQGVCQGYWNATNTWYICSCVGTYTGTHCETSLLNPCGGLCMNGSPCVNGTCVCPAQYTGTYCGLNNPCYNPICRNGGFCSVNFNSTNVSFTCTCQSSFTSQYCETPISPSLTTSCLPQCNNGGTCVSGVCVCAPQYIGPSCQYTNPCLNNHSCLNGGTCFGQYYLNGTLYTQCFCSQGYTGTLCEATLCSPTSCNGGSCVATQNTIFCSCPIGKAGDRCQYTDACAKNPCSPNQACVQIENQYQCMACYDKSTFCSIYQNYTEYCNSRYALLINNILVPVPDACQLSCKQCNPIKNSNSSGRVLTELNDDSDSIVTGKYKYLIDNMQMTSIPTQNEISSQEEKCFDRRDDCSIQKAYGFCAIFNEKYPYHCAKTCDPDCASLS</sequence>
<dbReference type="SUPFAM" id="SSF57196">
    <property type="entry name" value="EGF/Laminin"/>
    <property type="match status" value="17"/>
</dbReference>
<feature type="disulfide bond" evidence="2">
    <location>
        <begin position="1227"/>
        <end position="1236"/>
    </location>
</feature>
<dbReference type="SMART" id="SM00179">
    <property type="entry name" value="EGF_CA"/>
    <property type="match status" value="6"/>
</dbReference>
<comment type="caution">
    <text evidence="6">The sequence shown here is derived from an EMBL/GenBank/DDBJ whole genome shotgun (WGS) entry which is preliminary data.</text>
</comment>
<feature type="disulfide bond" evidence="2">
    <location>
        <begin position="704"/>
        <end position="713"/>
    </location>
</feature>
<dbReference type="InterPro" id="IPR005018">
    <property type="entry name" value="DOMON_domain"/>
</dbReference>
<feature type="disulfide bond" evidence="2">
    <location>
        <begin position="297"/>
        <end position="306"/>
    </location>
</feature>
<evidence type="ECO:0000259" key="4">
    <source>
        <dbReference type="PROSITE" id="PS50026"/>
    </source>
</evidence>
<feature type="domain" description="EGF-like" evidence="4">
    <location>
        <begin position="1084"/>
        <end position="1115"/>
    </location>
</feature>
<feature type="domain" description="EGF-like" evidence="4">
    <location>
        <begin position="635"/>
        <end position="675"/>
    </location>
</feature>
<feature type="disulfide bond" evidence="2">
    <location>
        <begin position="395"/>
        <end position="405"/>
    </location>
</feature>
<dbReference type="PROSITE" id="PS01186">
    <property type="entry name" value="EGF_2"/>
    <property type="match status" value="9"/>
</dbReference>
<feature type="domain" description="EGF-like" evidence="4">
    <location>
        <begin position="509"/>
        <end position="549"/>
    </location>
</feature>
<feature type="disulfide bond" evidence="2">
    <location>
        <begin position="337"/>
        <end position="346"/>
    </location>
</feature>
<evidence type="ECO:0000256" key="3">
    <source>
        <dbReference type="SAM" id="SignalP"/>
    </source>
</evidence>
<feature type="disulfide bond" evidence="2">
    <location>
        <begin position="747"/>
        <end position="756"/>
    </location>
</feature>
<feature type="domain" description="EGF-like" evidence="4">
    <location>
        <begin position="1116"/>
        <end position="1156"/>
    </location>
</feature>
<dbReference type="CDD" id="cd09631">
    <property type="entry name" value="DOMON_DOH"/>
    <property type="match status" value="1"/>
</dbReference>
<feature type="domain" description="EGF-like" evidence="4">
    <location>
        <begin position="317"/>
        <end position="347"/>
    </location>
</feature>
<feature type="disulfide bond" evidence="2">
    <location>
        <begin position="417"/>
        <end position="426"/>
    </location>
</feature>
<feature type="domain" description="EGF-like" evidence="4">
    <location>
        <begin position="919"/>
        <end position="955"/>
    </location>
</feature>
<keyword evidence="3" id="KW-0732">Signal</keyword>
<feature type="domain" description="EGF-like" evidence="4">
    <location>
        <begin position="717"/>
        <end position="757"/>
    </location>
</feature>
<evidence type="ECO:0000313" key="6">
    <source>
        <dbReference type="EMBL" id="CAF3392168.1"/>
    </source>
</evidence>
<comment type="caution">
    <text evidence="2">Lacks conserved residue(s) required for the propagation of feature annotation.</text>
</comment>
<feature type="domain" description="EGF-like" evidence="4">
    <location>
        <begin position="433"/>
        <end position="469"/>
    </location>
</feature>
<feature type="disulfide bond" evidence="2">
    <location>
        <begin position="945"/>
        <end position="954"/>
    </location>
</feature>
<reference evidence="6" key="1">
    <citation type="submission" date="2021-02" db="EMBL/GenBank/DDBJ databases">
        <authorList>
            <person name="Nowell W R."/>
        </authorList>
    </citation>
    <scope>NUCLEOTIDE SEQUENCE</scope>
</reference>
<dbReference type="PROSITE" id="PS00022">
    <property type="entry name" value="EGF_1"/>
    <property type="match status" value="23"/>
</dbReference>
<feature type="domain" description="EGF-like" evidence="4">
    <location>
        <begin position="471"/>
        <end position="507"/>
    </location>
</feature>
<dbReference type="PROSITE" id="PS50836">
    <property type="entry name" value="DOMON"/>
    <property type="match status" value="1"/>
</dbReference>
<feature type="disulfide bond" evidence="2">
    <location>
        <begin position="907"/>
        <end position="916"/>
    </location>
</feature>
<feature type="disulfide bond" evidence="2">
    <location>
        <begin position="1088"/>
        <end position="1098"/>
    </location>
</feature>
<feature type="disulfide bond" evidence="2">
    <location>
        <begin position="767"/>
        <end position="784"/>
    </location>
</feature>
<feature type="domain" description="EGF-like" evidence="4">
    <location>
        <begin position="1002"/>
        <end position="1040"/>
    </location>
</feature>
<feature type="disulfide bond" evidence="2">
    <location>
        <begin position="1105"/>
        <end position="1114"/>
    </location>
</feature>
<evidence type="ECO:0000313" key="7">
    <source>
        <dbReference type="Proteomes" id="UP000663825"/>
    </source>
</evidence>
<proteinExistence type="predicted"/>
<dbReference type="PANTHER" id="PTHR24033">
    <property type="entry name" value="EGF-LIKE DOMAIN-CONTAINING PROTEIN"/>
    <property type="match status" value="1"/>
</dbReference>
<feature type="signal peptide" evidence="3">
    <location>
        <begin position="1"/>
        <end position="15"/>
    </location>
</feature>
<evidence type="ECO:0000256" key="2">
    <source>
        <dbReference type="PROSITE-ProRule" id="PRU00076"/>
    </source>
</evidence>
<feature type="disulfide bond" evidence="2">
    <location>
        <begin position="665"/>
        <end position="674"/>
    </location>
</feature>
<dbReference type="InterPro" id="IPR045266">
    <property type="entry name" value="DOH_DOMON"/>
</dbReference>
<dbReference type="InterPro" id="IPR001881">
    <property type="entry name" value="EGF-like_Ca-bd_dom"/>
</dbReference>
<dbReference type="SMART" id="SM00664">
    <property type="entry name" value="DoH"/>
    <property type="match status" value="1"/>
</dbReference>
<feature type="domain" description="EGF-like" evidence="4">
    <location>
        <begin position="1041"/>
        <end position="1081"/>
    </location>
</feature>
<keyword evidence="2" id="KW-0245">EGF-like domain</keyword>
<feature type="disulfide bond" evidence="2">
    <location>
        <begin position="786"/>
        <end position="795"/>
    </location>
</feature>
<feature type="domain" description="EGF-like" evidence="4">
    <location>
        <begin position="595"/>
        <end position="633"/>
    </location>
</feature>
<feature type="domain" description="EGF-like" evidence="4">
    <location>
        <begin position="874"/>
        <end position="917"/>
    </location>
</feature>
<feature type="disulfide bond" evidence="2">
    <location>
        <begin position="623"/>
        <end position="632"/>
    </location>
</feature>
<feature type="disulfide bond" evidence="2">
    <location>
        <begin position="988"/>
        <end position="997"/>
    </location>
</feature>
<protein>
    <submittedName>
        <fullName evidence="6">Uncharacterized protein</fullName>
    </submittedName>
</protein>
<dbReference type="OrthoDB" id="283575at2759"/>
<feature type="domain" description="EGF-like" evidence="4">
    <location>
        <begin position="391"/>
        <end position="427"/>
    </location>
</feature>
<feature type="domain" description="EGF-like" evidence="4">
    <location>
        <begin position="758"/>
        <end position="796"/>
    </location>
</feature>
<dbReference type="SMART" id="SM00181">
    <property type="entry name" value="EGF"/>
    <property type="match status" value="26"/>
</dbReference>
<feature type="disulfide bond" evidence="2">
    <location>
        <begin position="497"/>
        <end position="506"/>
    </location>
</feature>
<feature type="disulfide bond" evidence="2">
    <location>
        <begin position="1146"/>
        <end position="1155"/>
    </location>
</feature>
<feature type="domain" description="EGF-like" evidence="4">
    <location>
        <begin position="677"/>
        <end position="714"/>
    </location>
</feature>
<organism evidence="6 7">
    <name type="scientific">Rotaria socialis</name>
    <dbReference type="NCBI Taxonomy" id="392032"/>
    <lineage>
        <taxon>Eukaryota</taxon>
        <taxon>Metazoa</taxon>
        <taxon>Spiralia</taxon>
        <taxon>Gnathifera</taxon>
        <taxon>Rotifera</taxon>
        <taxon>Eurotatoria</taxon>
        <taxon>Bdelloidea</taxon>
        <taxon>Philodinida</taxon>
        <taxon>Philodinidae</taxon>
        <taxon>Rotaria</taxon>
    </lineage>
</organism>
<dbReference type="Pfam" id="PF00008">
    <property type="entry name" value="EGF"/>
    <property type="match status" value="5"/>
</dbReference>
<dbReference type="InterPro" id="IPR051830">
    <property type="entry name" value="NOTCH_homolog"/>
</dbReference>
<feature type="disulfide bond" evidence="2">
    <location>
        <begin position="604"/>
        <end position="621"/>
    </location>
</feature>
<dbReference type="PANTHER" id="PTHR24033:SF151">
    <property type="entry name" value="NOTCH 2"/>
    <property type="match status" value="1"/>
</dbReference>
<gene>
    <name evidence="6" type="ORF">TIS948_LOCUS26946</name>
</gene>
<feature type="domain" description="EGF-like" evidence="4">
    <location>
        <begin position="956"/>
        <end position="998"/>
    </location>
</feature>
<keyword evidence="1 2" id="KW-1015">Disulfide bond</keyword>
<dbReference type="Gene3D" id="2.10.25.10">
    <property type="entry name" value="Laminin"/>
    <property type="match status" value="19"/>
</dbReference>
<feature type="disulfide bond" evidence="2">
    <location>
        <begin position="539"/>
        <end position="548"/>
    </location>
</feature>
<dbReference type="EMBL" id="CAJNXB010004778">
    <property type="protein sequence ID" value="CAF3392168.1"/>
    <property type="molecule type" value="Genomic_DNA"/>
</dbReference>
<feature type="chain" id="PRO_5032420272" evidence="3">
    <location>
        <begin position="16"/>
        <end position="1435"/>
    </location>
</feature>
<feature type="disulfide bond" evidence="2">
    <location>
        <begin position="1011"/>
        <end position="1028"/>
    </location>
</feature>
<dbReference type="InterPro" id="IPR000742">
    <property type="entry name" value="EGF"/>
</dbReference>
<feature type="domain" description="EGF-like" evidence="4">
    <location>
        <begin position="1195"/>
        <end position="1237"/>
    </location>
</feature>
<feature type="disulfide bond" evidence="2">
    <location>
        <begin position="1071"/>
        <end position="1080"/>
    </location>
</feature>
<accession>A0A817ZEH9</accession>
<feature type="disulfide bond" evidence="2">
    <location>
        <begin position="459"/>
        <end position="468"/>
    </location>
</feature>
<feature type="domain" description="EGF-like" evidence="4">
    <location>
        <begin position="799"/>
        <end position="835"/>
    </location>
</feature>
<feature type="domain" description="EGF-like" evidence="4">
    <location>
        <begin position="268"/>
        <end position="307"/>
    </location>
</feature>
<dbReference type="GO" id="GO:0005509">
    <property type="term" value="F:calcium ion binding"/>
    <property type="evidence" value="ECO:0007669"/>
    <property type="project" value="InterPro"/>
</dbReference>
<evidence type="ECO:0000256" key="1">
    <source>
        <dbReference type="ARBA" id="ARBA00023157"/>
    </source>
</evidence>
<feature type="disulfide bond" evidence="2">
    <location>
        <begin position="583"/>
        <end position="592"/>
    </location>
</feature>
<feature type="domain" description="EGF-like" evidence="4">
    <location>
        <begin position="836"/>
        <end position="873"/>
    </location>
</feature>
<dbReference type="Pfam" id="PF03351">
    <property type="entry name" value="DOMON"/>
    <property type="match status" value="1"/>
</dbReference>
<feature type="disulfide bond" evidence="2">
    <location>
        <begin position="1030"/>
        <end position="1039"/>
    </location>
</feature>
<feature type="disulfide bond" evidence="2">
    <location>
        <begin position="825"/>
        <end position="834"/>
    </location>
</feature>
<evidence type="ECO:0000259" key="5">
    <source>
        <dbReference type="PROSITE" id="PS50836"/>
    </source>
</evidence>
<name>A0A817ZEH9_9BILA</name>
<feature type="domain" description="EGF-like" evidence="4">
    <location>
        <begin position="550"/>
        <end position="593"/>
    </location>
</feature>
<feature type="disulfide bond" evidence="2">
    <location>
        <begin position="863"/>
        <end position="872"/>
    </location>
</feature>
<dbReference type="PROSITE" id="PS50026">
    <property type="entry name" value="EGF_3"/>
    <property type="match status" value="22"/>
</dbReference>